<dbReference type="PROSITE" id="PS50043">
    <property type="entry name" value="HTH_LUXR_2"/>
    <property type="match status" value="1"/>
</dbReference>
<dbReference type="SMART" id="SM00421">
    <property type="entry name" value="HTH_LUXR"/>
    <property type="match status" value="1"/>
</dbReference>
<dbReference type="SUPFAM" id="SSF46894">
    <property type="entry name" value="C-terminal effector domain of the bipartite response regulators"/>
    <property type="match status" value="1"/>
</dbReference>
<evidence type="ECO:0000313" key="6">
    <source>
        <dbReference type="Proteomes" id="UP000477680"/>
    </source>
</evidence>
<dbReference type="Pfam" id="PF00196">
    <property type="entry name" value="GerE"/>
    <property type="match status" value="1"/>
</dbReference>
<dbReference type="Gene3D" id="3.30.450.40">
    <property type="match status" value="1"/>
</dbReference>
<gene>
    <name evidence="5" type="ORF">G3T16_16770</name>
</gene>
<dbReference type="AlphaFoldDB" id="A0A6C0U3R0"/>
<accession>A0A6C0U3R0</accession>
<dbReference type="InterPro" id="IPR000792">
    <property type="entry name" value="Tscrpt_reg_LuxR_C"/>
</dbReference>
<keyword evidence="1" id="KW-0805">Transcription regulation</keyword>
<keyword evidence="6" id="KW-1185">Reference proteome</keyword>
<organism evidence="5 6">
    <name type="scientific">Kineobactrum salinum</name>
    <dbReference type="NCBI Taxonomy" id="2708301"/>
    <lineage>
        <taxon>Bacteria</taxon>
        <taxon>Pseudomonadati</taxon>
        <taxon>Pseudomonadota</taxon>
        <taxon>Gammaproteobacteria</taxon>
        <taxon>Cellvibrionales</taxon>
        <taxon>Halieaceae</taxon>
        <taxon>Kineobactrum</taxon>
    </lineage>
</organism>
<dbReference type="KEGG" id="kim:G3T16_16770"/>
<evidence type="ECO:0000256" key="2">
    <source>
        <dbReference type="ARBA" id="ARBA00023125"/>
    </source>
</evidence>
<name>A0A6C0U3R0_9GAMM</name>
<dbReference type="GO" id="GO:0006355">
    <property type="term" value="P:regulation of DNA-templated transcription"/>
    <property type="evidence" value="ECO:0007669"/>
    <property type="project" value="InterPro"/>
</dbReference>
<keyword evidence="3" id="KW-0804">Transcription</keyword>
<dbReference type="GO" id="GO:0003677">
    <property type="term" value="F:DNA binding"/>
    <property type="evidence" value="ECO:0007669"/>
    <property type="project" value="UniProtKB-KW"/>
</dbReference>
<dbReference type="PANTHER" id="PTHR44688">
    <property type="entry name" value="DNA-BINDING TRANSCRIPTIONAL ACTIVATOR DEVR_DOSR"/>
    <property type="match status" value="1"/>
</dbReference>
<proteinExistence type="predicted"/>
<sequence>MNTVHTISSSQVDQALLKVVCRLHDKAGRLALRPTERRLIDHLPHSSGADLFGIYLFDEQRQPYSHLESSNYESFIEMYEEYRHRDQVLRHLIRHKTISEGSHLLGATGWERSDICRLMKKWRLRHSLQAPIMVGDRLRGTINLARGGMRGAFSSNEIDQFRKFSRAISSFIEQSIETVEPRHQTAAPATVPSPGRWEIVLETDSGGQILSGLPYSFVQAGAEAWIMQAIATNLKALRGTRRSHATVVEDKTSDGRPTAVITSVVPSDSTRFITSLVAIDTLASRTTTDLEILSPRARNVTDLLLRGYSNKLISQEMNISENTVKDHIRKIYCHFGVSNRTELAWTLNSPVCF</sequence>
<evidence type="ECO:0000256" key="3">
    <source>
        <dbReference type="ARBA" id="ARBA00023163"/>
    </source>
</evidence>
<protein>
    <recommendedName>
        <fullName evidence="4">HTH luxR-type domain-containing protein</fullName>
    </recommendedName>
</protein>
<dbReference type="EMBL" id="CP048711">
    <property type="protein sequence ID" value="QIB66800.1"/>
    <property type="molecule type" value="Genomic_DNA"/>
</dbReference>
<dbReference type="InterPro" id="IPR036388">
    <property type="entry name" value="WH-like_DNA-bd_sf"/>
</dbReference>
<evidence type="ECO:0000313" key="5">
    <source>
        <dbReference type="EMBL" id="QIB66800.1"/>
    </source>
</evidence>
<dbReference type="Gene3D" id="1.10.10.10">
    <property type="entry name" value="Winged helix-like DNA-binding domain superfamily/Winged helix DNA-binding domain"/>
    <property type="match status" value="1"/>
</dbReference>
<feature type="domain" description="HTH luxR-type" evidence="4">
    <location>
        <begin position="286"/>
        <end position="351"/>
    </location>
</feature>
<dbReference type="PRINTS" id="PR00038">
    <property type="entry name" value="HTHLUXR"/>
</dbReference>
<reference evidence="5 6" key="1">
    <citation type="submission" date="2020-02" db="EMBL/GenBank/DDBJ databases">
        <title>Genome sequencing for Kineobactrum sp. M2.</title>
        <authorList>
            <person name="Park S.-J."/>
        </authorList>
    </citation>
    <scope>NUCLEOTIDE SEQUENCE [LARGE SCALE GENOMIC DNA]</scope>
    <source>
        <strain evidence="5 6">M2</strain>
    </source>
</reference>
<dbReference type="SUPFAM" id="SSF55781">
    <property type="entry name" value="GAF domain-like"/>
    <property type="match status" value="1"/>
</dbReference>
<dbReference type="PANTHER" id="PTHR44688:SF16">
    <property type="entry name" value="DNA-BINDING TRANSCRIPTIONAL ACTIVATOR DEVR_DOSR"/>
    <property type="match status" value="1"/>
</dbReference>
<dbReference type="InterPro" id="IPR029016">
    <property type="entry name" value="GAF-like_dom_sf"/>
</dbReference>
<dbReference type="RefSeq" id="WP_163496234.1">
    <property type="nucleotide sequence ID" value="NZ_CP048711.1"/>
</dbReference>
<dbReference type="CDD" id="cd06170">
    <property type="entry name" value="LuxR_C_like"/>
    <property type="match status" value="1"/>
</dbReference>
<evidence type="ECO:0000259" key="4">
    <source>
        <dbReference type="PROSITE" id="PS50043"/>
    </source>
</evidence>
<dbReference type="InterPro" id="IPR016032">
    <property type="entry name" value="Sig_transdc_resp-reg_C-effctor"/>
</dbReference>
<dbReference type="Proteomes" id="UP000477680">
    <property type="component" value="Chromosome"/>
</dbReference>
<keyword evidence="2" id="KW-0238">DNA-binding</keyword>
<evidence type="ECO:0000256" key="1">
    <source>
        <dbReference type="ARBA" id="ARBA00023015"/>
    </source>
</evidence>